<dbReference type="PANTHER" id="PTHR23135:SF4">
    <property type="entry name" value="UDP-N-ACETYLMURAMOYL-L-ALANYL-D-GLUTAMATE--2,6-DIAMINOPIMELATE LIGASE MURE HOMOLOG, CHLOROPLASTIC"/>
    <property type="match status" value="1"/>
</dbReference>
<dbReference type="GO" id="GO:0071555">
    <property type="term" value="P:cell wall organization"/>
    <property type="evidence" value="ECO:0007669"/>
    <property type="project" value="UniProtKB-KW"/>
</dbReference>
<dbReference type="UniPathway" id="UPA00219"/>
<sequence>MDRHAALPRMRPPAPPLWSDCLLTVGVTGTNGKTSTTGMVANALGCLQQPVARITSIGAYVGSEHMNVPRSYAGLVETMRAVLQRGGHYAALELASWSLAQGFMQAWPCQVGVFTNLTPEHMDIHGSMENYLAAKTQLFINLPEAGIAVLNGCDPASEVIAAVTPPGTRIIYYGTASRGRPRHALDIIADEVAVSWTGTRLRLSAAAGLGAVPVKLTLRAIGEIYAENALAALAAAIGAGVPAQQAADAIAATAPPPGRFEILGQSPWIVLDYAHTPDAICRTLSTARQLSHGCISIVFGAGGDRDRPKRKLMGQAAMAADRVFLTSDNPRNEDPLAIIEDIRLGLQGHRDISVNPDRRQAIIAALAAASGDDVVILAGRGPETHQCVRAAWHPMCDADIVREIIGGEPVVHEGWT</sequence>
<dbReference type="SUPFAM" id="SSF53623">
    <property type="entry name" value="MurD-like peptide ligases, catalytic domain"/>
    <property type="match status" value="1"/>
</dbReference>
<keyword evidence="2" id="KW-0961">Cell wall biogenesis/degradation</keyword>
<dbReference type="Pfam" id="PF02875">
    <property type="entry name" value="Mur_ligase_C"/>
    <property type="match status" value="1"/>
</dbReference>
<comment type="subcellular location">
    <subcellularLocation>
        <location evidence="2">Cytoplasm</location>
    </subcellularLocation>
</comment>
<dbReference type="InterPro" id="IPR005761">
    <property type="entry name" value="UDP-N-AcMur-Glu-dNH2Pim_ligase"/>
</dbReference>
<reference evidence="5 6" key="2">
    <citation type="journal article" date="2006" name="J. Microbiol. Methods">
        <title>Genomic flank-sequencing of plasposon insertion sites for rapid identification of functional genes.</title>
        <authorList>
            <person name="Leveau J.H."/>
            <person name="Gerards S."/>
            <person name="Fritsche K."/>
            <person name="Zondag G."/>
            <person name="van Veen J.A."/>
        </authorList>
    </citation>
    <scope>NUCLEOTIDE SEQUENCE [LARGE SCALE GENOMIC DNA]</scope>
    <source>
        <strain evidence="5 6">Ter331</strain>
    </source>
</reference>
<name>G0AAB7_COLFT</name>
<reference evidence="5 6" key="3">
    <citation type="journal article" date="2008" name="FEMS Microbiol. Ecol.">
        <title>Identification and characterization of genes underlying chitinolysis in Collimonas fungivorans Ter331.</title>
        <authorList>
            <person name="Fritsche K."/>
            <person name="de Boer W."/>
            <person name="Gerards S."/>
            <person name="van den Berg M."/>
            <person name="van Veen J.A."/>
            <person name="Leveau J.H."/>
        </authorList>
    </citation>
    <scope>NUCLEOTIDE SEQUENCE [LARGE SCALE GENOMIC DNA]</scope>
    <source>
        <strain evidence="5 6">Ter331</strain>
    </source>
</reference>
<organism evidence="5 6">
    <name type="scientific">Collimonas fungivorans (strain Ter331)</name>
    <dbReference type="NCBI Taxonomy" id="1005048"/>
    <lineage>
        <taxon>Bacteria</taxon>
        <taxon>Pseudomonadati</taxon>
        <taxon>Pseudomonadota</taxon>
        <taxon>Betaproteobacteria</taxon>
        <taxon>Burkholderiales</taxon>
        <taxon>Oxalobacteraceae</taxon>
        <taxon>Collimonas</taxon>
    </lineage>
</organism>
<dbReference type="Gene3D" id="3.40.1190.10">
    <property type="entry name" value="Mur-like, catalytic domain"/>
    <property type="match status" value="1"/>
</dbReference>
<keyword evidence="6" id="KW-1185">Reference proteome</keyword>
<evidence type="ECO:0000313" key="5">
    <source>
        <dbReference type="EMBL" id="AEK63131.1"/>
    </source>
</evidence>
<dbReference type="GO" id="GO:0008360">
    <property type="term" value="P:regulation of cell shape"/>
    <property type="evidence" value="ECO:0007669"/>
    <property type="project" value="UniProtKB-KW"/>
</dbReference>
<dbReference type="PANTHER" id="PTHR23135">
    <property type="entry name" value="MUR LIGASE FAMILY MEMBER"/>
    <property type="match status" value="1"/>
</dbReference>
<comment type="similarity">
    <text evidence="1">Belongs to the MurCDEF family. MurE subfamily.</text>
</comment>
<feature type="domain" description="Mur ligase C-terminal" evidence="3">
    <location>
        <begin position="258"/>
        <end position="381"/>
    </location>
</feature>
<dbReference type="AlphaFoldDB" id="G0AAB7"/>
<evidence type="ECO:0000313" key="6">
    <source>
        <dbReference type="Proteomes" id="UP000008392"/>
    </source>
</evidence>
<dbReference type="GO" id="GO:0008765">
    <property type="term" value="F:UDP-N-acetylmuramoylalanyl-D-glutamate-2,6-diaminopimelate ligase activity"/>
    <property type="evidence" value="ECO:0007669"/>
    <property type="project" value="UniProtKB-EC"/>
</dbReference>
<dbReference type="Pfam" id="PF08245">
    <property type="entry name" value="Mur_ligase_M"/>
    <property type="match status" value="1"/>
</dbReference>
<reference evidence="5 6" key="1">
    <citation type="journal article" date="2004" name="Environ. Microbiol.">
        <title>Phylogeny-function analysis of (meta)genomic libraries: screening for expression of ribosomal RNA genes by large-insert library fluorescent in situ hybridization (LIL-FISH).</title>
        <authorList>
            <person name="Leveau J.H."/>
            <person name="Gerards S."/>
            <person name="de Boer W."/>
            <person name="van Veen J.A."/>
        </authorList>
    </citation>
    <scope>NUCLEOTIDE SEQUENCE [LARGE SCALE GENOMIC DNA]</scope>
    <source>
        <strain evidence="5 6">Ter331</strain>
    </source>
</reference>
<keyword evidence="5" id="KW-0436">Ligase</keyword>
<evidence type="ECO:0000259" key="4">
    <source>
        <dbReference type="Pfam" id="PF08245"/>
    </source>
</evidence>
<dbReference type="EMBL" id="CP002745">
    <property type="protein sequence ID" value="AEK63131.1"/>
    <property type="molecule type" value="Genomic_DNA"/>
</dbReference>
<dbReference type="GO" id="GO:0005524">
    <property type="term" value="F:ATP binding"/>
    <property type="evidence" value="ECO:0007669"/>
    <property type="project" value="InterPro"/>
</dbReference>
<keyword evidence="2" id="KW-0132">Cell division</keyword>
<reference evidence="6" key="6">
    <citation type="submission" date="2011-05" db="EMBL/GenBank/DDBJ databases">
        <title>Complete sequence of Collimonas fungivorans Ter331.</title>
        <authorList>
            <person name="Leveau J.H."/>
        </authorList>
    </citation>
    <scope>NUCLEOTIDE SEQUENCE [LARGE SCALE GENOMIC DNA]</scope>
    <source>
        <strain evidence="6">Ter331</strain>
    </source>
</reference>
<keyword evidence="2" id="KW-0573">Peptidoglycan synthesis</keyword>
<dbReference type="NCBIfam" id="TIGR01085">
    <property type="entry name" value="murE"/>
    <property type="match status" value="1"/>
</dbReference>
<dbReference type="KEGG" id="cfu:CFU_3307"/>
<evidence type="ECO:0000256" key="2">
    <source>
        <dbReference type="RuleBase" id="RU004135"/>
    </source>
</evidence>
<dbReference type="InterPro" id="IPR013221">
    <property type="entry name" value="Mur_ligase_cen"/>
</dbReference>
<dbReference type="InterPro" id="IPR036565">
    <property type="entry name" value="Mur-like_cat_sf"/>
</dbReference>
<protein>
    <submittedName>
        <fullName evidence="5">UDP-N-acetylmuramoylalanyl-D-glutamate--2, 6-diaminopimelate ligase</fullName>
        <ecNumber evidence="5">6.3.2.13</ecNumber>
    </submittedName>
</protein>
<evidence type="ECO:0000256" key="1">
    <source>
        <dbReference type="ARBA" id="ARBA00005898"/>
    </source>
</evidence>
<dbReference type="RefSeq" id="WP_014007283.1">
    <property type="nucleotide sequence ID" value="NC_015856.1"/>
</dbReference>
<dbReference type="eggNOG" id="COG0769">
    <property type="taxonomic scope" value="Bacteria"/>
</dbReference>
<comment type="pathway">
    <text evidence="2">Cell wall biogenesis; peptidoglycan biosynthesis.</text>
</comment>
<dbReference type="GO" id="GO:0051301">
    <property type="term" value="P:cell division"/>
    <property type="evidence" value="ECO:0007669"/>
    <property type="project" value="UniProtKB-KW"/>
</dbReference>
<dbReference type="Gene3D" id="3.90.190.20">
    <property type="entry name" value="Mur ligase, C-terminal domain"/>
    <property type="match status" value="1"/>
</dbReference>
<proteinExistence type="inferred from homology"/>
<feature type="domain" description="Mur ligase central" evidence="4">
    <location>
        <begin position="27"/>
        <end position="236"/>
    </location>
</feature>
<keyword evidence="2" id="KW-0133">Cell shape</keyword>
<dbReference type="GO" id="GO:0005737">
    <property type="term" value="C:cytoplasm"/>
    <property type="evidence" value="ECO:0007669"/>
    <property type="project" value="UniProtKB-SubCell"/>
</dbReference>
<dbReference type="InterPro" id="IPR036615">
    <property type="entry name" value="Mur_ligase_C_dom_sf"/>
</dbReference>
<gene>
    <name evidence="5" type="primary">murE</name>
    <name evidence="5" type="ordered locus">CFU_3307</name>
</gene>
<dbReference type="SUPFAM" id="SSF53244">
    <property type="entry name" value="MurD-like peptide ligases, peptide-binding domain"/>
    <property type="match status" value="1"/>
</dbReference>
<reference evidence="5 6" key="5">
    <citation type="journal article" date="2011" name="ISME J.">
        <title>Dual transcriptional profiling of a bacterial/fungal confrontation: Collimonas fungivorans versus Aspergillus niger.</title>
        <authorList>
            <person name="Mela F."/>
            <person name="Fritsche K."/>
            <person name="de Boer W."/>
            <person name="van Veen J.A."/>
            <person name="de Graaff L.H."/>
            <person name="van den Berg M."/>
            <person name="Leveau J.H."/>
        </authorList>
    </citation>
    <scope>NUCLEOTIDE SEQUENCE [LARGE SCALE GENOMIC DNA]</scope>
    <source>
        <strain evidence="5 6">Ter331</strain>
    </source>
</reference>
<accession>G0AAB7</accession>
<dbReference type="Proteomes" id="UP000008392">
    <property type="component" value="Chromosome"/>
</dbReference>
<dbReference type="InterPro" id="IPR004101">
    <property type="entry name" value="Mur_ligase_C"/>
</dbReference>
<dbReference type="GO" id="GO:0009252">
    <property type="term" value="P:peptidoglycan biosynthetic process"/>
    <property type="evidence" value="ECO:0007669"/>
    <property type="project" value="UniProtKB-UniPathway"/>
</dbReference>
<keyword evidence="2" id="KW-0131">Cell cycle</keyword>
<dbReference type="EC" id="6.3.2.13" evidence="5"/>
<evidence type="ECO:0000259" key="3">
    <source>
        <dbReference type="Pfam" id="PF02875"/>
    </source>
</evidence>
<reference evidence="5 6" key="4">
    <citation type="journal article" date="2010" name="Environ. Microbiol.">
        <title>The bacterial genus Collimonas: mycophagy, weathering and other adaptive solutions to life in oligotrophic soil environments.</title>
        <authorList>
            <person name="Leveau J.H."/>
            <person name="Uroz S."/>
            <person name="de Boer W."/>
        </authorList>
    </citation>
    <scope>NUCLEOTIDE SEQUENCE [LARGE SCALE GENOMIC DNA]</scope>
    <source>
        <strain evidence="5 6">Ter331</strain>
    </source>
</reference>
<dbReference type="HOGENOM" id="CLU_022291_2_0_4"/>
<dbReference type="STRING" id="1005048.CFU_3307"/>